<proteinExistence type="inferred from homology"/>
<evidence type="ECO:0000256" key="2">
    <source>
        <dbReference type="ARBA" id="ARBA00044777"/>
    </source>
</evidence>
<dbReference type="GO" id="GO:0006260">
    <property type="term" value="P:DNA replication"/>
    <property type="evidence" value="ECO:0007669"/>
    <property type="project" value="UniProtKB-UniRule"/>
</dbReference>
<organism evidence="4 5">
    <name type="scientific">Clostridium disporicum</name>
    <dbReference type="NCBI Taxonomy" id="84024"/>
    <lineage>
        <taxon>Bacteria</taxon>
        <taxon>Bacillati</taxon>
        <taxon>Bacillota</taxon>
        <taxon>Clostridia</taxon>
        <taxon>Eubacteriales</taxon>
        <taxon>Clostridiaceae</taxon>
        <taxon>Clostridium</taxon>
    </lineage>
</organism>
<reference evidence="4 5" key="1">
    <citation type="submission" date="2015-09" db="EMBL/GenBank/DDBJ databases">
        <authorList>
            <consortium name="Pathogen Informatics"/>
        </authorList>
    </citation>
    <scope>NUCLEOTIDE SEQUENCE [LARGE SCALE GENOMIC DNA]</scope>
    <source>
        <strain evidence="4 5">2789STDY5834856</strain>
    </source>
</reference>
<keyword evidence="3" id="KW-0963">Cytoplasm</keyword>
<gene>
    <name evidence="3 4" type="primary">scpA</name>
    <name evidence="4" type="ORF">ERS852471_01789</name>
</gene>
<evidence type="ECO:0000313" key="4">
    <source>
        <dbReference type="EMBL" id="CUO56667.1"/>
    </source>
</evidence>
<dbReference type="PANTHER" id="PTHR33969:SF2">
    <property type="entry name" value="SEGREGATION AND CONDENSATION PROTEIN A"/>
    <property type="match status" value="1"/>
</dbReference>
<dbReference type="PANTHER" id="PTHR33969">
    <property type="entry name" value="SEGREGATION AND CONDENSATION PROTEIN A"/>
    <property type="match status" value="1"/>
</dbReference>
<dbReference type="Gene3D" id="1.10.10.580">
    <property type="entry name" value="Structural maintenance of chromosome 1. Chain E"/>
    <property type="match status" value="1"/>
</dbReference>
<accession>A0A174G4Y5</accession>
<comment type="similarity">
    <text evidence="3">Belongs to the ScpA family.</text>
</comment>
<dbReference type="GO" id="GO:0051301">
    <property type="term" value="P:cell division"/>
    <property type="evidence" value="ECO:0007669"/>
    <property type="project" value="UniProtKB-KW"/>
</dbReference>
<dbReference type="GO" id="GO:0005737">
    <property type="term" value="C:cytoplasm"/>
    <property type="evidence" value="ECO:0007669"/>
    <property type="project" value="UniProtKB-SubCell"/>
</dbReference>
<evidence type="ECO:0000313" key="5">
    <source>
        <dbReference type="Proteomes" id="UP000095594"/>
    </source>
</evidence>
<dbReference type="Pfam" id="PF02616">
    <property type="entry name" value="SMC_ScpA"/>
    <property type="match status" value="1"/>
</dbReference>
<evidence type="ECO:0000256" key="3">
    <source>
        <dbReference type="HAMAP-Rule" id="MF_01805"/>
    </source>
</evidence>
<evidence type="ECO:0000256" key="1">
    <source>
        <dbReference type="ARBA" id="ARBA00022829"/>
    </source>
</evidence>
<dbReference type="AlphaFoldDB" id="A0A174G4Y5"/>
<dbReference type="HAMAP" id="MF_01805">
    <property type="entry name" value="ScpA"/>
    <property type="match status" value="1"/>
</dbReference>
<dbReference type="Gene3D" id="6.10.250.2410">
    <property type="match status" value="1"/>
</dbReference>
<sequence>MELLKIKVADFEGPFDLLLHLIKKNKMDIYNVEIYKITNQYLESLNEMKEMDLEITSEFVVIAATLIEIKSKKLLPKVKEEEEENEEDIEKRLMEKLIEYKKFKGVSEFFKERYTSAGEVYSKKPEVIEEVEKPEEKVVESFEDIFKNITLLDLYNIYNRILENYREKQNVANVVQKRIYVDKYKIEDKMNTLIKKFENDEVVEFSSIMMESECKMETVVTFLAVLELIKIRVIKVYQEDNFGNILMKRRRENE</sequence>
<keyword evidence="3" id="KW-0131">Cell cycle</keyword>
<dbReference type="EMBL" id="CYZX01000011">
    <property type="protein sequence ID" value="CUO56667.1"/>
    <property type="molecule type" value="Genomic_DNA"/>
</dbReference>
<dbReference type="InterPro" id="IPR023093">
    <property type="entry name" value="ScpA-like_C"/>
</dbReference>
<comment type="subcellular location">
    <subcellularLocation>
        <location evidence="3">Cytoplasm</location>
    </subcellularLocation>
    <text evidence="3">Associated with two foci at the outer edges of the nucleoid region in young cells, and at four foci within both cell halves in older cells.</text>
</comment>
<name>A0A174G4Y5_9CLOT</name>
<comment type="subunit">
    <text evidence="3">Component of a cohesin-like complex composed of ScpA, ScpB and the Smc homodimer, in which ScpA and ScpB bind to the head domain of Smc. The presence of the three proteins is required for the association of the complex with DNA.</text>
</comment>
<dbReference type="InterPro" id="IPR003768">
    <property type="entry name" value="ScpA"/>
</dbReference>
<dbReference type="GO" id="GO:0007059">
    <property type="term" value="P:chromosome segregation"/>
    <property type="evidence" value="ECO:0007669"/>
    <property type="project" value="UniProtKB-UniRule"/>
</dbReference>
<dbReference type="OrthoDB" id="9811016at2"/>
<protein>
    <recommendedName>
        <fullName evidence="2 3">Segregation and condensation protein A</fullName>
    </recommendedName>
</protein>
<dbReference type="RefSeq" id="WP_055265776.1">
    <property type="nucleotide sequence ID" value="NZ_CABIXQ010000011.1"/>
</dbReference>
<keyword evidence="1 3" id="KW-0159">Chromosome partition</keyword>
<comment type="function">
    <text evidence="3">Participates in chromosomal partition during cell division. May act via the formation of a condensin-like complex containing Smc and ScpB that pull DNA away from mid-cell into both cell halves.</text>
</comment>
<keyword evidence="3" id="KW-0132">Cell division</keyword>
<dbReference type="NCBIfam" id="NF000994">
    <property type="entry name" value="PRK00104.1-3"/>
    <property type="match status" value="1"/>
</dbReference>
<dbReference type="Proteomes" id="UP000095594">
    <property type="component" value="Unassembled WGS sequence"/>
</dbReference>